<dbReference type="GeneID" id="63787083"/>
<feature type="transmembrane region" description="Helical" evidence="8">
    <location>
        <begin position="241"/>
        <end position="269"/>
    </location>
</feature>
<comment type="caution">
    <text evidence="9">The sequence shown here is derived from an EMBL/GenBank/DDBJ whole genome shotgun (WGS) entry which is preliminary data.</text>
</comment>
<keyword evidence="10" id="KW-1185">Reference proteome</keyword>
<organism evidence="9 10">
    <name type="scientific">Protomyces lactucae-debilis</name>
    <dbReference type="NCBI Taxonomy" id="2754530"/>
    <lineage>
        <taxon>Eukaryota</taxon>
        <taxon>Fungi</taxon>
        <taxon>Dikarya</taxon>
        <taxon>Ascomycota</taxon>
        <taxon>Taphrinomycotina</taxon>
        <taxon>Taphrinomycetes</taxon>
        <taxon>Taphrinales</taxon>
        <taxon>Protomycetaceae</taxon>
        <taxon>Protomyces</taxon>
    </lineage>
</organism>
<evidence type="ECO:0000256" key="8">
    <source>
        <dbReference type="RuleBase" id="RU362101"/>
    </source>
</evidence>
<evidence type="ECO:0000313" key="9">
    <source>
        <dbReference type="EMBL" id="ORY83863.1"/>
    </source>
</evidence>
<evidence type="ECO:0000256" key="1">
    <source>
        <dbReference type="ARBA" id="ARBA00004127"/>
    </source>
</evidence>
<name>A0A1Y2FIV9_PROLT</name>
<accession>A0A1Y2FIV9</accession>
<keyword evidence="5 8" id="KW-0812">Transmembrane</keyword>
<dbReference type="EMBL" id="MCFI01000007">
    <property type="protein sequence ID" value="ORY83863.1"/>
    <property type="molecule type" value="Genomic_DNA"/>
</dbReference>
<sequence length="340" mass="37197">MLRTEALLSRIKHLSLLLKTTYLPFLPVLAAICFNLIIWIAAAFVFRKYTALLGPGTLAYTYGLRHALDADHISAIDNMTRRLVAEGQRPVSVGLWFSLGHSTVVLVTCIIVGASSAAIADRFGGFEEVGGIIGVSVSMAFLLLIGLANLFVLVRLIKSMRRQLAQRRRRLAGQETEDVEEKPHVHHGPLFRLCGRLFKLVDRPWKMYPLGVLFGLGFDTSTEVALLAIASIQATRGTPIYVILVFPFLFMAGMLLVDTIDGACMVWAYDSTLFAGNKIARLYYAILLTLMSVLVALTIGMLQLLTLIKETRHLHGAVWDGVGRAGDRFDVIGGGIVGAG</sequence>
<feature type="transmembrane region" description="Helical" evidence="8">
    <location>
        <begin position="281"/>
        <end position="305"/>
    </location>
</feature>
<gene>
    <name evidence="9" type="ORF">BCR37DRAFT_386853</name>
</gene>
<dbReference type="OMA" id="NGWVLYK"/>
<dbReference type="PANTHER" id="PTHR31611:SF0">
    <property type="entry name" value="HIGH-AFFINITY NICKEL TRANSPORT PROTEIN NIC1"/>
    <property type="match status" value="1"/>
</dbReference>
<keyword evidence="7 8" id="KW-0472">Membrane</keyword>
<dbReference type="InterPro" id="IPR004688">
    <property type="entry name" value="Ni/Co_transpt"/>
</dbReference>
<comment type="similarity">
    <text evidence="2 8">Belongs to the NiCoT transporter (TC 2.A.52) family.</text>
</comment>
<evidence type="ECO:0000256" key="7">
    <source>
        <dbReference type="ARBA" id="ARBA00023136"/>
    </source>
</evidence>
<feature type="transmembrane region" description="Helical" evidence="8">
    <location>
        <begin position="95"/>
        <end position="120"/>
    </location>
</feature>
<evidence type="ECO:0000256" key="3">
    <source>
        <dbReference type="ARBA" id="ARBA00022448"/>
    </source>
</evidence>
<dbReference type="InterPro" id="IPR011541">
    <property type="entry name" value="Ni/Co_transpt_high_affinity"/>
</dbReference>
<feature type="transmembrane region" description="Helical" evidence="8">
    <location>
        <begin position="21"/>
        <end position="46"/>
    </location>
</feature>
<evidence type="ECO:0000256" key="5">
    <source>
        <dbReference type="ARBA" id="ARBA00022692"/>
    </source>
</evidence>
<comment type="subcellular location">
    <subcellularLocation>
        <location evidence="8">Cell membrane</location>
        <topology evidence="8">Multi-pass membrane protein</topology>
    </subcellularLocation>
    <subcellularLocation>
        <location evidence="1">Endomembrane system</location>
        <topology evidence="1">Multi-pass membrane protein</topology>
    </subcellularLocation>
</comment>
<dbReference type="GO" id="GO:0005886">
    <property type="term" value="C:plasma membrane"/>
    <property type="evidence" value="ECO:0007669"/>
    <property type="project" value="UniProtKB-SubCell"/>
</dbReference>
<dbReference type="STRING" id="56484.A0A1Y2FIV9"/>
<keyword evidence="6 8" id="KW-1133">Transmembrane helix</keyword>
<dbReference type="AlphaFoldDB" id="A0A1Y2FIV9"/>
<dbReference type="GO" id="GO:0015099">
    <property type="term" value="F:nickel cation transmembrane transporter activity"/>
    <property type="evidence" value="ECO:0007669"/>
    <property type="project" value="UniProtKB-UniRule"/>
</dbReference>
<dbReference type="Proteomes" id="UP000193685">
    <property type="component" value="Unassembled WGS sequence"/>
</dbReference>
<feature type="transmembrane region" description="Helical" evidence="8">
    <location>
        <begin position="132"/>
        <end position="157"/>
    </location>
</feature>
<proteinExistence type="inferred from homology"/>
<dbReference type="RefSeq" id="XP_040726158.1">
    <property type="nucleotide sequence ID" value="XM_040870484.1"/>
</dbReference>
<protein>
    <recommendedName>
        <fullName evidence="8">Nickel/cobalt efflux system</fullName>
    </recommendedName>
</protein>
<evidence type="ECO:0000256" key="4">
    <source>
        <dbReference type="ARBA" id="ARBA00022596"/>
    </source>
</evidence>
<reference evidence="9 10" key="1">
    <citation type="submission" date="2016-07" db="EMBL/GenBank/DDBJ databases">
        <title>Pervasive Adenine N6-methylation of Active Genes in Fungi.</title>
        <authorList>
            <consortium name="DOE Joint Genome Institute"/>
            <person name="Mondo S.J."/>
            <person name="Dannebaum R.O."/>
            <person name="Kuo R.C."/>
            <person name="Labutti K."/>
            <person name="Haridas S."/>
            <person name="Kuo A."/>
            <person name="Salamov A."/>
            <person name="Ahrendt S.R."/>
            <person name="Lipzen A."/>
            <person name="Sullivan W."/>
            <person name="Andreopoulos W.B."/>
            <person name="Clum A."/>
            <person name="Lindquist E."/>
            <person name="Daum C."/>
            <person name="Ramamoorthy G.K."/>
            <person name="Gryganskyi A."/>
            <person name="Culley D."/>
            <person name="Magnuson J.K."/>
            <person name="James T.Y."/>
            <person name="O'Malley M.A."/>
            <person name="Stajich J.E."/>
            <person name="Spatafora J.W."/>
            <person name="Visel A."/>
            <person name="Grigoriev I.V."/>
        </authorList>
    </citation>
    <scope>NUCLEOTIDE SEQUENCE [LARGE SCALE GENOMIC DNA]</scope>
    <source>
        <strain evidence="9 10">12-1054</strain>
    </source>
</reference>
<dbReference type="OrthoDB" id="5197598at2759"/>
<keyword evidence="3 8" id="KW-0813">Transport</keyword>
<dbReference type="GO" id="GO:0012505">
    <property type="term" value="C:endomembrane system"/>
    <property type="evidence" value="ECO:0007669"/>
    <property type="project" value="UniProtKB-SubCell"/>
</dbReference>
<keyword evidence="4" id="KW-0533">Nickel</keyword>
<evidence type="ECO:0000313" key="10">
    <source>
        <dbReference type="Proteomes" id="UP000193685"/>
    </source>
</evidence>
<evidence type="ECO:0000256" key="6">
    <source>
        <dbReference type="ARBA" id="ARBA00022989"/>
    </source>
</evidence>
<dbReference type="PANTHER" id="PTHR31611">
    <property type="entry name" value="HIGH-AFFINITY NICKEL TRANSPORT PROTEIN NIC1"/>
    <property type="match status" value="1"/>
</dbReference>
<evidence type="ECO:0000256" key="2">
    <source>
        <dbReference type="ARBA" id="ARBA00010892"/>
    </source>
</evidence>
<dbReference type="Pfam" id="PF03824">
    <property type="entry name" value="NicO"/>
    <property type="match status" value="1"/>
</dbReference>